<accession>A0A7J6WD98</accession>
<evidence type="ECO:0000256" key="1">
    <source>
        <dbReference type="SAM" id="Coils"/>
    </source>
</evidence>
<name>A0A7J6WD98_THATH</name>
<organism evidence="2 3">
    <name type="scientific">Thalictrum thalictroides</name>
    <name type="common">Rue-anemone</name>
    <name type="synonym">Anemone thalictroides</name>
    <dbReference type="NCBI Taxonomy" id="46969"/>
    <lineage>
        <taxon>Eukaryota</taxon>
        <taxon>Viridiplantae</taxon>
        <taxon>Streptophyta</taxon>
        <taxon>Embryophyta</taxon>
        <taxon>Tracheophyta</taxon>
        <taxon>Spermatophyta</taxon>
        <taxon>Magnoliopsida</taxon>
        <taxon>Ranunculales</taxon>
        <taxon>Ranunculaceae</taxon>
        <taxon>Thalictroideae</taxon>
        <taxon>Thalictrum</taxon>
    </lineage>
</organism>
<dbReference type="Proteomes" id="UP000554482">
    <property type="component" value="Unassembled WGS sequence"/>
</dbReference>
<protein>
    <submittedName>
        <fullName evidence="2">Uncharacterized protein</fullName>
    </submittedName>
</protein>
<reference evidence="2 3" key="1">
    <citation type="submission" date="2020-06" db="EMBL/GenBank/DDBJ databases">
        <title>Transcriptomic and genomic resources for Thalictrum thalictroides and T. hernandezii: Facilitating candidate gene discovery in an emerging model plant lineage.</title>
        <authorList>
            <person name="Arias T."/>
            <person name="Riano-Pachon D.M."/>
            <person name="Di Stilio V.S."/>
        </authorList>
    </citation>
    <scope>NUCLEOTIDE SEQUENCE [LARGE SCALE GENOMIC DNA]</scope>
    <source>
        <strain evidence="3">cv. WT478/WT964</strain>
        <tissue evidence="2">Leaves</tissue>
    </source>
</reference>
<dbReference type="EMBL" id="JABWDY010018057">
    <property type="protein sequence ID" value="KAF5194953.1"/>
    <property type="molecule type" value="Genomic_DNA"/>
</dbReference>
<keyword evidence="1" id="KW-0175">Coiled coil</keyword>
<dbReference type="AlphaFoldDB" id="A0A7J6WD98"/>
<sequence length="80" mass="9471">MGYSYFNFVSTFLNRMKSSQKVERMFEIGAATAGLAVMISIHYRKLKSKKEEARLAAEEHRKKAEEFERNLFKNRPCQYE</sequence>
<keyword evidence="3" id="KW-1185">Reference proteome</keyword>
<proteinExistence type="predicted"/>
<comment type="caution">
    <text evidence="2">The sequence shown here is derived from an EMBL/GenBank/DDBJ whole genome shotgun (WGS) entry which is preliminary data.</text>
</comment>
<evidence type="ECO:0000313" key="2">
    <source>
        <dbReference type="EMBL" id="KAF5194953.1"/>
    </source>
</evidence>
<feature type="coiled-coil region" evidence="1">
    <location>
        <begin position="43"/>
        <end position="70"/>
    </location>
</feature>
<evidence type="ECO:0000313" key="3">
    <source>
        <dbReference type="Proteomes" id="UP000554482"/>
    </source>
</evidence>
<gene>
    <name evidence="2" type="ORF">FRX31_015464</name>
</gene>